<keyword evidence="6 8" id="KW-0408">Iron</keyword>
<keyword evidence="2 8" id="KW-0349">Heme</keyword>
<dbReference type="InterPro" id="IPR002326">
    <property type="entry name" value="Cyt_c1"/>
</dbReference>
<feature type="domain" description="Cytochrome c" evidence="11">
    <location>
        <begin position="40"/>
        <end position="206"/>
    </location>
</feature>
<keyword evidence="13" id="KW-1185">Reference proteome</keyword>
<keyword evidence="5 9" id="KW-1133">Transmembrane helix</keyword>
<dbReference type="OrthoDB" id="9798864at2"/>
<dbReference type="EMBL" id="CP029556">
    <property type="protein sequence ID" value="AXA84536.1"/>
    <property type="molecule type" value="Genomic_DNA"/>
</dbReference>
<dbReference type="InterPro" id="IPR009056">
    <property type="entry name" value="Cyt_c-like_dom"/>
</dbReference>
<comment type="subcellular location">
    <subcellularLocation>
        <location evidence="1">Membrane</location>
    </subcellularLocation>
</comment>
<evidence type="ECO:0000256" key="7">
    <source>
        <dbReference type="ARBA" id="ARBA00023136"/>
    </source>
</evidence>
<dbReference type="AlphaFoldDB" id="A0A344J676"/>
<keyword evidence="10" id="KW-0732">Signal</keyword>
<evidence type="ECO:0000256" key="5">
    <source>
        <dbReference type="ARBA" id="ARBA00022989"/>
    </source>
</evidence>
<sequence length="247" mass="27372">MKKLHLTLAALLAGLLFAGGVQASEGGALQQSGVDLNDQASLQRGAKYYMSYCSGCHSLKYMRYSRIGEDLGLTEDEVKQNLMFKDGVQIGETINTGMSPELGKEAFGKAPPDLSVISRVRGPDWVYTYLKSFYLDDARPLGWNNTLFPNASMPNPLWELQGLQHPEFGAAEAGGERPVTGLTVTQPGRLKPAEFDQVVRDISAFLAYTGEPAGLKRQNLGVWVLLFLAFFTFMAWLLKKEYWKDVH</sequence>
<evidence type="ECO:0000256" key="3">
    <source>
        <dbReference type="ARBA" id="ARBA00022692"/>
    </source>
</evidence>
<dbReference type="Gene3D" id="1.10.760.10">
    <property type="entry name" value="Cytochrome c-like domain"/>
    <property type="match status" value="1"/>
</dbReference>
<accession>A0A344J676</accession>
<feature type="binding site" description="covalent" evidence="8">
    <location>
        <position position="56"/>
    </location>
    <ligand>
        <name>heme c</name>
        <dbReference type="ChEBI" id="CHEBI:61717"/>
    </ligand>
</feature>
<dbReference type="Proteomes" id="UP000251842">
    <property type="component" value="Chromosome"/>
</dbReference>
<dbReference type="KEGG" id="lue:DCD74_07435"/>
<evidence type="ECO:0000256" key="9">
    <source>
        <dbReference type="SAM" id="Phobius"/>
    </source>
</evidence>
<dbReference type="GO" id="GO:0020037">
    <property type="term" value="F:heme binding"/>
    <property type="evidence" value="ECO:0007669"/>
    <property type="project" value="InterPro"/>
</dbReference>
<dbReference type="PANTHER" id="PTHR10266:SF3">
    <property type="entry name" value="CYTOCHROME C1, HEME PROTEIN, MITOCHONDRIAL"/>
    <property type="match status" value="1"/>
</dbReference>
<dbReference type="InterPro" id="IPR036909">
    <property type="entry name" value="Cyt_c-like_dom_sf"/>
</dbReference>
<dbReference type="GO" id="GO:0009055">
    <property type="term" value="F:electron transfer activity"/>
    <property type="evidence" value="ECO:0007669"/>
    <property type="project" value="InterPro"/>
</dbReference>
<evidence type="ECO:0000256" key="6">
    <source>
        <dbReference type="ARBA" id="ARBA00023004"/>
    </source>
</evidence>
<feature type="binding site" description="covalent" evidence="8">
    <location>
        <position position="57"/>
    </location>
    <ligand>
        <name>heme c</name>
        <dbReference type="ChEBI" id="CHEBI:61717"/>
    </ligand>
</feature>
<keyword evidence="4 8" id="KW-0479">Metal-binding</keyword>
<dbReference type="GO" id="GO:0016020">
    <property type="term" value="C:membrane"/>
    <property type="evidence" value="ECO:0007669"/>
    <property type="project" value="UniProtKB-SubCell"/>
</dbReference>
<evidence type="ECO:0000256" key="1">
    <source>
        <dbReference type="ARBA" id="ARBA00004370"/>
    </source>
</evidence>
<evidence type="ECO:0000313" key="12">
    <source>
        <dbReference type="EMBL" id="AXA84536.1"/>
    </source>
</evidence>
<evidence type="ECO:0000313" key="13">
    <source>
        <dbReference type="Proteomes" id="UP000251842"/>
    </source>
</evidence>
<gene>
    <name evidence="12" type="ORF">DCD74_07435</name>
</gene>
<protein>
    <submittedName>
        <fullName evidence="12">Cytochrome c1</fullName>
    </submittedName>
</protein>
<proteinExistence type="predicted"/>
<evidence type="ECO:0000256" key="10">
    <source>
        <dbReference type="SAM" id="SignalP"/>
    </source>
</evidence>
<feature type="signal peptide" evidence="10">
    <location>
        <begin position="1"/>
        <end position="23"/>
    </location>
</feature>
<dbReference type="PRINTS" id="PR00603">
    <property type="entry name" value="CYTOCHROMEC1"/>
</dbReference>
<reference evidence="13" key="1">
    <citation type="submission" date="2018-05" db="EMBL/GenBank/DDBJ databases">
        <title>Luteimonas pekinense sp. nov., isolated from human Meibomian gland secretions, Beijing, China.</title>
        <authorList>
            <person name="Wen T."/>
            <person name="Bai H."/>
            <person name="Lv H."/>
        </authorList>
    </citation>
    <scope>NUCLEOTIDE SEQUENCE [LARGE SCALE GENOMIC DNA]</scope>
    <source>
        <strain evidence="13">83-4</strain>
    </source>
</reference>
<organism evidence="12 13">
    <name type="scientific">Solilutibacter oculi</name>
    <dbReference type="NCBI Taxonomy" id="2698682"/>
    <lineage>
        <taxon>Bacteria</taxon>
        <taxon>Pseudomonadati</taxon>
        <taxon>Pseudomonadota</taxon>
        <taxon>Gammaproteobacteria</taxon>
        <taxon>Lysobacterales</taxon>
        <taxon>Lysobacteraceae</taxon>
        <taxon>Solilutibacter</taxon>
    </lineage>
</organism>
<dbReference type="GO" id="GO:0046872">
    <property type="term" value="F:metal ion binding"/>
    <property type="evidence" value="ECO:0007669"/>
    <property type="project" value="UniProtKB-KW"/>
</dbReference>
<dbReference type="RefSeq" id="WP_112926749.1">
    <property type="nucleotide sequence ID" value="NZ_CP029556.1"/>
</dbReference>
<dbReference type="SUPFAM" id="SSF46626">
    <property type="entry name" value="Cytochrome c"/>
    <property type="match status" value="1"/>
</dbReference>
<dbReference type="PROSITE" id="PS51007">
    <property type="entry name" value="CYTC"/>
    <property type="match status" value="1"/>
</dbReference>
<evidence type="ECO:0000256" key="8">
    <source>
        <dbReference type="PIRSR" id="PIRSR602326-1"/>
    </source>
</evidence>
<name>A0A344J676_9GAMM</name>
<evidence type="ECO:0000256" key="4">
    <source>
        <dbReference type="ARBA" id="ARBA00022723"/>
    </source>
</evidence>
<evidence type="ECO:0000256" key="2">
    <source>
        <dbReference type="ARBA" id="ARBA00022617"/>
    </source>
</evidence>
<evidence type="ECO:0000259" key="11">
    <source>
        <dbReference type="PROSITE" id="PS51007"/>
    </source>
</evidence>
<keyword evidence="7 9" id="KW-0472">Membrane</keyword>
<feature type="chain" id="PRO_5016806830" evidence="10">
    <location>
        <begin position="24"/>
        <end position="247"/>
    </location>
</feature>
<feature type="transmembrane region" description="Helical" evidence="9">
    <location>
        <begin position="220"/>
        <end position="238"/>
    </location>
</feature>
<dbReference type="Pfam" id="PF02167">
    <property type="entry name" value="Cytochrom_C1"/>
    <property type="match status" value="2"/>
</dbReference>
<keyword evidence="3 9" id="KW-0812">Transmembrane</keyword>
<feature type="binding site" description="covalent" evidence="8">
    <location>
        <position position="53"/>
    </location>
    <ligand>
        <name>heme c</name>
        <dbReference type="ChEBI" id="CHEBI:61717"/>
    </ligand>
</feature>
<dbReference type="PANTHER" id="PTHR10266">
    <property type="entry name" value="CYTOCHROME C1"/>
    <property type="match status" value="1"/>
</dbReference>
<comment type="cofactor">
    <cofactor evidence="8">
        <name>heme c</name>
        <dbReference type="ChEBI" id="CHEBI:61717"/>
    </cofactor>
    <text evidence="8">Binds 1 heme c group covalently per subunit.</text>
</comment>